<keyword evidence="4 12" id="KW-0432">Leucine biosynthesis</keyword>
<gene>
    <name evidence="12 14" type="primary">leuC</name>
    <name evidence="14" type="ORF">RN51_03391</name>
</gene>
<keyword evidence="5 12" id="KW-0004">4Fe-4S</keyword>
<comment type="function">
    <text evidence="2 12">Catalyzes the isomerization between 2-isopropylmalate and 3-isopropylmalate, via the formation of 2-isopropylmaleate.</text>
</comment>
<proteinExistence type="inferred from homology"/>
<dbReference type="Pfam" id="PF00330">
    <property type="entry name" value="Aconitase"/>
    <property type="match status" value="1"/>
</dbReference>
<dbReference type="CDD" id="cd01583">
    <property type="entry name" value="IPMI"/>
    <property type="match status" value="1"/>
</dbReference>
<evidence type="ECO:0000256" key="10">
    <source>
        <dbReference type="ARBA" id="ARBA00023239"/>
    </source>
</evidence>
<dbReference type="PRINTS" id="PR00415">
    <property type="entry name" value="ACONITASE"/>
</dbReference>
<dbReference type="EMBL" id="JYIV01000030">
    <property type="protein sequence ID" value="KJL18554.1"/>
    <property type="molecule type" value="Genomic_DNA"/>
</dbReference>
<evidence type="ECO:0000259" key="13">
    <source>
        <dbReference type="Pfam" id="PF00330"/>
    </source>
</evidence>
<evidence type="ECO:0000313" key="14">
    <source>
        <dbReference type="EMBL" id="KJL18554.1"/>
    </source>
</evidence>
<dbReference type="UniPathway" id="UPA00048">
    <property type="reaction ID" value="UER00071"/>
</dbReference>
<comment type="similarity">
    <text evidence="12">Belongs to the aconitase/IPM isomerase family. LeuC type 1 subfamily.</text>
</comment>
<evidence type="ECO:0000256" key="6">
    <source>
        <dbReference type="ARBA" id="ARBA00022605"/>
    </source>
</evidence>
<evidence type="ECO:0000256" key="5">
    <source>
        <dbReference type="ARBA" id="ARBA00022485"/>
    </source>
</evidence>
<dbReference type="GO" id="GO:0051539">
    <property type="term" value="F:4 iron, 4 sulfur cluster binding"/>
    <property type="evidence" value="ECO:0007669"/>
    <property type="project" value="UniProtKB-KW"/>
</dbReference>
<keyword evidence="8 12" id="KW-0408">Iron</keyword>
<keyword evidence="7 12" id="KW-0479">Metal-binding</keyword>
<feature type="binding site" evidence="12">
    <location>
        <position position="418"/>
    </location>
    <ligand>
        <name>[4Fe-4S] cluster</name>
        <dbReference type="ChEBI" id="CHEBI:49883"/>
    </ligand>
</feature>
<keyword evidence="9 12" id="KW-0411">Iron-sulfur</keyword>
<evidence type="ECO:0000256" key="7">
    <source>
        <dbReference type="ARBA" id="ARBA00022723"/>
    </source>
</evidence>
<dbReference type="RefSeq" id="WP_045265176.1">
    <property type="nucleotide sequence ID" value="NZ_JYIV01000030.1"/>
</dbReference>
<dbReference type="InterPro" id="IPR050067">
    <property type="entry name" value="IPM_dehydratase_rel_enz"/>
</dbReference>
<dbReference type="PATRIC" id="fig|82380.10.peg.3398"/>
<sequence>MTTTAGADSARPRTLAEKVWDDHLVVKGEDGQPDLIYIDLHLVHEVTSPQAFDGLRSEGRPLRRLDLTIATEDHNTPTWEIDKPIADLTSRTQIETLRRNAAEFGVRLHSLGDAEQGIVHVVGPQLGLTMPGITVVCGDSHTSTHGAFGAMAFGIGTSEVEHVMATQTLPLKPFKTMAINVEGTLRPGVTAKDIILAVIAKIGTGGGQGYVLEYRGSAIRALSMEGRMTICNMSIEAGARAGMVAPDETTFAYLEGRPHAPKGQDWDDAVAYWRTLPTEEGATFDAEVFIDADELEPFVTWGTNPGQGSSLSSAVPNPAEIADPNERAAAERALEYMDLTPGTPLKEVPVDAVFMGSCTNSRIEDLRAFASIIQGKKKADGVRVMVVPGSARVRLEAEAEGLDQVIKDFGAEWRFAGCSMCLGMNPDQLAPGERCASTSNRNFEGRQGKGGRTHLVSPLVAAATAIRGTLSSPSDLTEGF</sequence>
<accession>A0A0F0KDQ0</accession>
<evidence type="ECO:0000256" key="9">
    <source>
        <dbReference type="ARBA" id="ARBA00023014"/>
    </source>
</evidence>
<dbReference type="AlphaFoldDB" id="A0A0F0KDQ0"/>
<comment type="cofactor">
    <cofactor evidence="12">
        <name>[4Fe-4S] cluster</name>
        <dbReference type="ChEBI" id="CHEBI:49883"/>
    </cofactor>
    <text evidence="12">Binds 1 [4Fe-4S] cluster per subunit.</text>
</comment>
<dbReference type="InterPro" id="IPR004430">
    <property type="entry name" value="3-IsopropMal_deHydase_lsu"/>
</dbReference>
<dbReference type="HAMAP" id="MF_01026">
    <property type="entry name" value="LeuC_type1"/>
    <property type="match status" value="1"/>
</dbReference>
<keyword evidence="10 12" id="KW-0456">Lyase</keyword>
<dbReference type="NCBIfam" id="TIGR00170">
    <property type="entry name" value="leuC"/>
    <property type="match status" value="1"/>
</dbReference>
<dbReference type="NCBIfam" id="NF004016">
    <property type="entry name" value="PRK05478.1"/>
    <property type="match status" value="1"/>
</dbReference>
<name>A0A0F0KDQ0_9MICO</name>
<evidence type="ECO:0000313" key="15">
    <source>
        <dbReference type="Proteomes" id="UP000033725"/>
    </source>
</evidence>
<dbReference type="NCBIfam" id="NF009116">
    <property type="entry name" value="PRK12466.1"/>
    <property type="match status" value="1"/>
</dbReference>
<dbReference type="UniPathway" id="UPA00946"/>
<feature type="domain" description="Aconitase/3-isopropylmalate dehydratase large subunit alpha/beta/alpha" evidence="13">
    <location>
        <begin position="17"/>
        <end position="468"/>
    </location>
</feature>
<comment type="caution">
    <text evidence="14">The sequence shown here is derived from an EMBL/GenBank/DDBJ whole genome shotgun (WGS) entry which is preliminary data.</text>
</comment>
<dbReference type="InterPro" id="IPR036008">
    <property type="entry name" value="Aconitase_4Fe-4S_dom"/>
</dbReference>
<organism evidence="14 15">
    <name type="scientific">Microbacterium oxydans</name>
    <dbReference type="NCBI Taxonomy" id="82380"/>
    <lineage>
        <taxon>Bacteria</taxon>
        <taxon>Bacillati</taxon>
        <taxon>Actinomycetota</taxon>
        <taxon>Actinomycetes</taxon>
        <taxon>Micrococcales</taxon>
        <taxon>Microbacteriaceae</taxon>
        <taxon>Microbacterium</taxon>
    </lineage>
</organism>
<evidence type="ECO:0000256" key="4">
    <source>
        <dbReference type="ARBA" id="ARBA00022430"/>
    </source>
</evidence>
<keyword evidence="11 12" id="KW-0100">Branched-chain amino acid biosynthesis</keyword>
<dbReference type="FunFam" id="3.30.499.10:FF:000007">
    <property type="entry name" value="3-isopropylmalate dehydratase large subunit"/>
    <property type="match status" value="1"/>
</dbReference>
<dbReference type="InterPro" id="IPR018136">
    <property type="entry name" value="Aconitase_4Fe-4S_BS"/>
</dbReference>
<feature type="binding site" evidence="12">
    <location>
        <position position="358"/>
    </location>
    <ligand>
        <name>[4Fe-4S] cluster</name>
        <dbReference type="ChEBI" id="CHEBI:49883"/>
    </ligand>
</feature>
<dbReference type="InterPro" id="IPR033941">
    <property type="entry name" value="IPMI_cat"/>
</dbReference>
<dbReference type="OrthoDB" id="9802769at2"/>
<reference evidence="14 15" key="1">
    <citation type="submission" date="2015-02" db="EMBL/GenBank/DDBJ databases">
        <title>Draft genome sequences of ten Microbacterium spp. with emphasis on heavy metal contaminated environments.</title>
        <authorList>
            <person name="Corretto E."/>
        </authorList>
    </citation>
    <scope>NUCLEOTIDE SEQUENCE [LARGE SCALE GENOMIC DNA]</scope>
    <source>
        <strain evidence="14 15">BEL163</strain>
    </source>
</reference>
<evidence type="ECO:0000256" key="1">
    <source>
        <dbReference type="ARBA" id="ARBA00000491"/>
    </source>
</evidence>
<dbReference type="GO" id="GO:0009098">
    <property type="term" value="P:L-leucine biosynthetic process"/>
    <property type="evidence" value="ECO:0007669"/>
    <property type="project" value="UniProtKB-UniRule"/>
</dbReference>
<evidence type="ECO:0000256" key="2">
    <source>
        <dbReference type="ARBA" id="ARBA00002695"/>
    </source>
</evidence>
<dbReference type="Gene3D" id="3.30.499.10">
    <property type="entry name" value="Aconitase, domain 3"/>
    <property type="match status" value="2"/>
</dbReference>
<dbReference type="GO" id="GO:0003861">
    <property type="term" value="F:3-isopropylmalate dehydratase activity"/>
    <property type="evidence" value="ECO:0007669"/>
    <property type="project" value="UniProtKB-UniRule"/>
</dbReference>
<feature type="binding site" evidence="12">
    <location>
        <position position="421"/>
    </location>
    <ligand>
        <name>[4Fe-4S] cluster</name>
        <dbReference type="ChEBI" id="CHEBI:49883"/>
    </ligand>
</feature>
<dbReference type="PANTHER" id="PTHR43822">
    <property type="entry name" value="HOMOACONITASE, MITOCHONDRIAL-RELATED"/>
    <property type="match status" value="1"/>
</dbReference>
<dbReference type="InterPro" id="IPR001030">
    <property type="entry name" value="Acoase/IPM_deHydtase_lsu_aba"/>
</dbReference>
<evidence type="ECO:0000256" key="3">
    <source>
        <dbReference type="ARBA" id="ARBA00004729"/>
    </source>
</evidence>
<dbReference type="SUPFAM" id="SSF53732">
    <property type="entry name" value="Aconitase iron-sulfur domain"/>
    <property type="match status" value="1"/>
</dbReference>
<keyword evidence="6 12" id="KW-0028">Amino-acid biosynthesis</keyword>
<dbReference type="GO" id="GO:0046872">
    <property type="term" value="F:metal ion binding"/>
    <property type="evidence" value="ECO:0007669"/>
    <property type="project" value="UniProtKB-KW"/>
</dbReference>
<dbReference type="InterPro" id="IPR015931">
    <property type="entry name" value="Acnase/IPM_dHydase_lsu_aba_1/3"/>
</dbReference>
<comment type="catalytic activity">
    <reaction evidence="1 12">
        <text>(2R,3S)-3-isopropylmalate = (2S)-2-isopropylmalate</text>
        <dbReference type="Rhea" id="RHEA:32287"/>
        <dbReference type="ChEBI" id="CHEBI:1178"/>
        <dbReference type="ChEBI" id="CHEBI:35121"/>
        <dbReference type="EC" id="4.2.1.33"/>
    </reaction>
</comment>
<dbReference type="PANTHER" id="PTHR43822:SF9">
    <property type="entry name" value="3-ISOPROPYLMALATE DEHYDRATASE"/>
    <property type="match status" value="1"/>
</dbReference>
<comment type="pathway">
    <text evidence="3 12">Amino-acid biosynthesis; L-leucine biosynthesis; L-leucine from 3-methyl-2-oxobutanoate: step 2/4.</text>
</comment>
<dbReference type="Proteomes" id="UP000033725">
    <property type="component" value="Unassembled WGS sequence"/>
</dbReference>
<dbReference type="PROSITE" id="PS01244">
    <property type="entry name" value="ACONITASE_2"/>
    <property type="match status" value="1"/>
</dbReference>
<comment type="subunit">
    <text evidence="12">Heterodimer of LeuC and LeuD.</text>
</comment>
<evidence type="ECO:0000256" key="11">
    <source>
        <dbReference type="ARBA" id="ARBA00023304"/>
    </source>
</evidence>
<evidence type="ECO:0000256" key="12">
    <source>
        <dbReference type="HAMAP-Rule" id="MF_01026"/>
    </source>
</evidence>
<dbReference type="EC" id="4.2.1.33" evidence="12"/>
<evidence type="ECO:0000256" key="8">
    <source>
        <dbReference type="ARBA" id="ARBA00023004"/>
    </source>
</evidence>
<protein>
    <recommendedName>
        <fullName evidence="12">3-isopropylmalate dehydratase large subunit</fullName>
        <ecNumber evidence="12">4.2.1.33</ecNumber>
    </recommendedName>
    <alternativeName>
        <fullName evidence="12">Alpha-IPM isomerase</fullName>
        <shortName evidence="12">IPMI</shortName>
    </alternativeName>
    <alternativeName>
        <fullName evidence="12">Isopropylmalate isomerase</fullName>
    </alternativeName>
</protein>